<dbReference type="Gene3D" id="3.40.50.150">
    <property type="entry name" value="Vaccinia Virus protein VP39"/>
    <property type="match status" value="1"/>
</dbReference>
<dbReference type="GO" id="GO:0032259">
    <property type="term" value="P:methylation"/>
    <property type="evidence" value="ECO:0007669"/>
    <property type="project" value="UniProtKB-KW"/>
</dbReference>
<gene>
    <name evidence="4" type="primary">Hypp1160</name>
    <name evidence="4" type="ORF">BLAG_LOCUS13168</name>
</gene>
<evidence type="ECO:0000313" key="4">
    <source>
        <dbReference type="EMBL" id="CAH1253363.1"/>
    </source>
</evidence>
<name>A0A8J9ZEX6_BRALA</name>
<dbReference type="OrthoDB" id="66144at2759"/>
<dbReference type="InterPro" id="IPR029063">
    <property type="entry name" value="SAM-dependent_MTases_sf"/>
</dbReference>
<dbReference type="AlphaFoldDB" id="A0A8J9ZEX6"/>
<evidence type="ECO:0000313" key="5">
    <source>
        <dbReference type="Proteomes" id="UP000838412"/>
    </source>
</evidence>
<organism evidence="4 5">
    <name type="scientific">Branchiostoma lanceolatum</name>
    <name type="common">Common lancelet</name>
    <name type="synonym">Amphioxus lanceolatum</name>
    <dbReference type="NCBI Taxonomy" id="7740"/>
    <lineage>
        <taxon>Eukaryota</taxon>
        <taxon>Metazoa</taxon>
        <taxon>Chordata</taxon>
        <taxon>Cephalochordata</taxon>
        <taxon>Leptocardii</taxon>
        <taxon>Amphioxiformes</taxon>
        <taxon>Branchiostomatidae</taxon>
        <taxon>Branchiostoma</taxon>
    </lineage>
</organism>
<dbReference type="EMBL" id="OV696687">
    <property type="protein sequence ID" value="CAH1253363.1"/>
    <property type="molecule type" value="Genomic_DNA"/>
</dbReference>
<dbReference type="Proteomes" id="UP000838412">
    <property type="component" value="Chromosome 2"/>
</dbReference>
<dbReference type="SUPFAM" id="SSF53335">
    <property type="entry name" value="S-adenosyl-L-methionine-dependent methyltransferases"/>
    <property type="match status" value="1"/>
</dbReference>
<dbReference type="InterPro" id="IPR041698">
    <property type="entry name" value="Methyltransf_25"/>
</dbReference>
<reference evidence="4" key="1">
    <citation type="submission" date="2022-01" db="EMBL/GenBank/DDBJ databases">
        <authorList>
            <person name="Braso-Vives M."/>
        </authorList>
    </citation>
    <scope>NUCLEOTIDE SEQUENCE</scope>
</reference>
<dbReference type="GO" id="GO:0008168">
    <property type="term" value="F:methyltransferase activity"/>
    <property type="evidence" value="ECO:0007669"/>
    <property type="project" value="UniProtKB-KW"/>
</dbReference>
<dbReference type="CDD" id="cd02440">
    <property type="entry name" value="AdoMet_MTases"/>
    <property type="match status" value="1"/>
</dbReference>
<protein>
    <submittedName>
        <fullName evidence="4">Hypp1160 protein</fullName>
    </submittedName>
</protein>
<keyword evidence="1" id="KW-0489">Methyltransferase</keyword>
<keyword evidence="2" id="KW-0808">Transferase</keyword>
<evidence type="ECO:0000256" key="2">
    <source>
        <dbReference type="ARBA" id="ARBA00022679"/>
    </source>
</evidence>
<keyword evidence="5" id="KW-1185">Reference proteome</keyword>
<accession>A0A8J9ZEX6</accession>
<dbReference type="Pfam" id="PF13649">
    <property type="entry name" value="Methyltransf_25"/>
    <property type="match status" value="1"/>
</dbReference>
<proteinExistence type="predicted"/>
<dbReference type="PANTHER" id="PTHR43861:SF1">
    <property type="entry name" value="TRANS-ACONITATE 2-METHYLTRANSFERASE"/>
    <property type="match status" value="1"/>
</dbReference>
<feature type="domain" description="Methyltransferase" evidence="3">
    <location>
        <begin position="36"/>
        <end position="123"/>
    </location>
</feature>
<evidence type="ECO:0000259" key="3">
    <source>
        <dbReference type="Pfam" id="PF13649"/>
    </source>
</evidence>
<sequence>MDTTKPEHYSQNSSVQHSLGVEVLQQCMKWEEGDTVLDAGCGTGEICKHISQQPGIASVVGFDASPDFVSYASQYNSSTNILYHVADVSDVTTLKKEWQGAFSKVVSLSVLHWVQDKAAALKSYITV</sequence>
<evidence type="ECO:0000256" key="1">
    <source>
        <dbReference type="ARBA" id="ARBA00022603"/>
    </source>
</evidence>
<dbReference type="PANTHER" id="PTHR43861">
    <property type="entry name" value="TRANS-ACONITATE 2-METHYLTRANSFERASE-RELATED"/>
    <property type="match status" value="1"/>
</dbReference>